<dbReference type="PANTHER" id="PTHR30531:SF12">
    <property type="entry name" value="FLAGELLAR BIOSYNTHETIC PROTEIN FLHB"/>
    <property type="match status" value="1"/>
</dbReference>
<protein>
    <recommendedName>
        <fullName evidence="3 13">Flagellar biosynthetic protein FlhB</fullName>
    </recommendedName>
</protein>
<evidence type="ECO:0000256" key="7">
    <source>
        <dbReference type="ARBA" id="ARBA00022795"/>
    </source>
</evidence>
<gene>
    <name evidence="13" type="primary">flhB</name>
    <name evidence="15" type="ORF">A3840_04710</name>
</gene>
<keyword evidence="8 13" id="KW-0653">Protein transport</keyword>
<evidence type="ECO:0000256" key="13">
    <source>
        <dbReference type="RuleBase" id="RU364091"/>
    </source>
</evidence>
<dbReference type="InterPro" id="IPR006135">
    <property type="entry name" value="T3SS_substrate_exporter"/>
</dbReference>
<evidence type="ECO:0000256" key="10">
    <source>
        <dbReference type="ARBA" id="ARBA00023136"/>
    </source>
</evidence>
<keyword evidence="7 13" id="KW-1005">Bacterial flagellum biogenesis</keyword>
<feature type="transmembrane region" description="Helical" evidence="13">
    <location>
        <begin position="191"/>
        <end position="214"/>
    </location>
</feature>
<dbReference type="OrthoDB" id="9807950at2"/>
<keyword evidence="16" id="KW-1185">Reference proteome</keyword>
<keyword evidence="9 13" id="KW-1133">Transmembrane helix</keyword>
<dbReference type="InterPro" id="IPR006136">
    <property type="entry name" value="FlhB"/>
</dbReference>
<evidence type="ECO:0000256" key="9">
    <source>
        <dbReference type="ARBA" id="ARBA00022989"/>
    </source>
</evidence>
<dbReference type="GO" id="GO:0044780">
    <property type="term" value="P:bacterial-type flagellum assembly"/>
    <property type="evidence" value="ECO:0007669"/>
    <property type="project" value="InterPro"/>
</dbReference>
<keyword evidence="10 13" id="KW-0472">Membrane</keyword>
<dbReference type="STRING" id="1770058.A3840_04710"/>
<evidence type="ECO:0000256" key="1">
    <source>
        <dbReference type="ARBA" id="ARBA00004651"/>
    </source>
</evidence>
<sequence>MSSDAPEQDSKTEDPSQKKLEDAHKKGDVAKSQEVTTWFMLLGSAVIFSMMAPWVSANLSTSLGLVIMNADQFDVTGAGFSQFFNGLALSLLLVVFAPLSVLYVCGVVANLIQHRPVWSIEPITPKLSKISPISGAKRLFSSEALVNFGKGLFKIAVVGTVVVVVCWPERDRLDTMMTAEPLLILLDFQEIGIKIFAATLAIVTAIAVADYFYVRQKWWKRQMMTVQETREEYKQMEGDPHVKGRIRQLRQERARKRMMAAVPDATVVITNPTHFAVALKYDKSMGAPKCVAKGADAVALRIRALADEHDVPIVENPPLARALFASVDIDEDIPTEHFKAVAEVIGFVMRLKQDRRGWRAGS</sequence>
<evidence type="ECO:0000256" key="8">
    <source>
        <dbReference type="ARBA" id="ARBA00022927"/>
    </source>
</evidence>
<evidence type="ECO:0000313" key="16">
    <source>
        <dbReference type="Proteomes" id="UP000078389"/>
    </source>
</evidence>
<comment type="similarity">
    <text evidence="2 13">Belongs to the type III secretion exporter family.</text>
</comment>
<comment type="subcellular location">
    <subcellularLocation>
        <location evidence="1">Cell membrane</location>
        <topology evidence="1">Multi-pass membrane protein</topology>
    </subcellularLocation>
</comment>
<organism evidence="15 16">
    <name type="scientific">Devosia elaeis</name>
    <dbReference type="NCBI Taxonomy" id="1770058"/>
    <lineage>
        <taxon>Bacteria</taxon>
        <taxon>Pseudomonadati</taxon>
        <taxon>Pseudomonadota</taxon>
        <taxon>Alphaproteobacteria</taxon>
        <taxon>Hyphomicrobiales</taxon>
        <taxon>Devosiaceae</taxon>
        <taxon>Devosia</taxon>
    </lineage>
</organism>
<comment type="function">
    <text evidence="12 13">Required for formation of the rod structure in the basal body of the flagellar apparatus. Together with FliI and FliH, may constitute the export apparatus of flagellin.</text>
</comment>
<keyword evidence="15" id="KW-0969">Cilium</keyword>
<proteinExistence type="inferred from homology"/>
<dbReference type="RefSeq" id="WP_067452625.1">
    <property type="nucleotide sequence ID" value="NZ_LVVY01000065.1"/>
</dbReference>
<keyword evidence="15" id="KW-0282">Flagellum</keyword>
<dbReference type="EMBL" id="LVVY01000065">
    <property type="protein sequence ID" value="OAM79116.1"/>
    <property type="molecule type" value="Genomic_DNA"/>
</dbReference>
<keyword evidence="4 13" id="KW-0813">Transport</keyword>
<dbReference type="FunFam" id="3.40.1690.10:FF:000001">
    <property type="entry name" value="Flagellar biosynthetic protein FlhB"/>
    <property type="match status" value="1"/>
</dbReference>
<comment type="caution">
    <text evidence="15">The sequence shown here is derived from an EMBL/GenBank/DDBJ whole genome shotgun (WGS) entry which is preliminary data.</text>
</comment>
<evidence type="ECO:0000256" key="2">
    <source>
        <dbReference type="ARBA" id="ARBA00010690"/>
    </source>
</evidence>
<dbReference type="AlphaFoldDB" id="A0A178I4B9"/>
<keyword evidence="15" id="KW-0966">Cell projection</keyword>
<dbReference type="NCBIfam" id="TIGR00328">
    <property type="entry name" value="flhB"/>
    <property type="match status" value="1"/>
</dbReference>
<name>A0A178I4B9_9HYPH</name>
<dbReference type="GO" id="GO:0009306">
    <property type="term" value="P:protein secretion"/>
    <property type="evidence" value="ECO:0007669"/>
    <property type="project" value="InterPro"/>
</dbReference>
<evidence type="ECO:0000313" key="15">
    <source>
        <dbReference type="EMBL" id="OAM79116.1"/>
    </source>
</evidence>
<evidence type="ECO:0000256" key="6">
    <source>
        <dbReference type="ARBA" id="ARBA00022692"/>
    </source>
</evidence>
<dbReference type="Gene3D" id="6.10.250.2080">
    <property type="match status" value="1"/>
</dbReference>
<feature type="region of interest" description="Disordered" evidence="14">
    <location>
        <begin position="1"/>
        <end position="27"/>
    </location>
</feature>
<keyword evidence="11 13" id="KW-1006">Bacterial flagellum protein export</keyword>
<dbReference type="PRINTS" id="PR00950">
    <property type="entry name" value="TYPE3IMSPROT"/>
</dbReference>
<reference evidence="15 16" key="1">
    <citation type="submission" date="2016-03" db="EMBL/GenBank/DDBJ databases">
        <title>Genome sequencing of Devosia sp. S37.</title>
        <authorList>
            <person name="Mohd Nor M."/>
        </authorList>
    </citation>
    <scope>NUCLEOTIDE SEQUENCE [LARGE SCALE GENOMIC DNA]</scope>
    <source>
        <strain evidence="15 16">S37</strain>
    </source>
</reference>
<accession>A0A178I4B9</accession>
<evidence type="ECO:0000256" key="5">
    <source>
        <dbReference type="ARBA" id="ARBA00022475"/>
    </source>
</evidence>
<feature type="transmembrane region" description="Helical" evidence="13">
    <location>
        <begin position="144"/>
        <end position="167"/>
    </location>
</feature>
<dbReference type="Gene3D" id="3.40.1690.10">
    <property type="entry name" value="secretion proteins EscU"/>
    <property type="match status" value="1"/>
</dbReference>
<keyword evidence="5 13" id="KW-1003">Cell membrane</keyword>
<evidence type="ECO:0000256" key="3">
    <source>
        <dbReference type="ARBA" id="ARBA00021622"/>
    </source>
</evidence>
<dbReference type="PANTHER" id="PTHR30531">
    <property type="entry name" value="FLAGELLAR BIOSYNTHETIC PROTEIN FLHB"/>
    <property type="match status" value="1"/>
</dbReference>
<evidence type="ECO:0000256" key="12">
    <source>
        <dbReference type="ARBA" id="ARBA00025078"/>
    </source>
</evidence>
<evidence type="ECO:0000256" key="14">
    <source>
        <dbReference type="SAM" id="MobiDB-lite"/>
    </source>
</evidence>
<dbReference type="Pfam" id="PF01312">
    <property type="entry name" value="Bac_export_2"/>
    <property type="match status" value="1"/>
</dbReference>
<keyword evidence="6 13" id="KW-0812">Transmembrane</keyword>
<dbReference type="GO" id="GO:0005886">
    <property type="term" value="C:plasma membrane"/>
    <property type="evidence" value="ECO:0007669"/>
    <property type="project" value="UniProtKB-SubCell"/>
</dbReference>
<dbReference type="InterPro" id="IPR029025">
    <property type="entry name" value="T3SS_substrate_exporter_C"/>
</dbReference>
<evidence type="ECO:0000256" key="4">
    <source>
        <dbReference type="ARBA" id="ARBA00022448"/>
    </source>
</evidence>
<evidence type="ECO:0000256" key="11">
    <source>
        <dbReference type="ARBA" id="ARBA00023225"/>
    </source>
</evidence>
<feature type="compositionally biased region" description="Basic and acidic residues" evidence="14">
    <location>
        <begin position="8"/>
        <end position="27"/>
    </location>
</feature>
<feature type="transmembrane region" description="Helical" evidence="13">
    <location>
        <begin position="35"/>
        <end position="55"/>
    </location>
</feature>
<dbReference type="SUPFAM" id="SSF160544">
    <property type="entry name" value="EscU C-terminal domain-like"/>
    <property type="match status" value="1"/>
</dbReference>
<feature type="transmembrane region" description="Helical" evidence="13">
    <location>
        <begin position="87"/>
        <end position="112"/>
    </location>
</feature>
<dbReference type="Proteomes" id="UP000078389">
    <property type="component" value="Unassembled WGS sequence"/>
</dbReference>